<feature type="region of interest" description="Disordered" evidence="1">
    <location>
        <begin position="43"/>
        <end position="81"/>
    </location>
</feature>
<name>A0A3M7R8U0_BRAPC</name>
<keyword evidence="3" id="KW-1185">Reference proteome</keyword>
<dbReference type="AlphaFoldDB" id="A0A3M7R8U0"/>
<evidence type="ECO:0000256" key="1">
    <source>
        <dbReference type="SAM" id="MobiDB-lite"/>
    </source>
</evidence>
<sequence length="81" mass="9549">MSALKIVLLYGNIDLIHELDQKDFCRITGSNELVNYLTFDGNYYDSEEEMDEDDDEDDEEEMEYNSDASESDEEKDNYDRV</sequence>
<feature type="compositionally biased region" description="Acidic residues" evidence="1">
    <location>
        <begin position="45"/>
        <end position="81"/>
    </location>
</feature>
<dbReference type="EMBL" id="REGN01003971">
    <property type="protein sequence ID" value="RNA19834.1"/>
    <property type="molecule type" value="Genomic_DNA"/>
</dbReference>
<reference evidence="2 3" key="1">
    <citation type="journal article" date="2018" name="Sci. Rep.">
        <title>Genomic signatures of local adaptation to the degree of environmental predictability in rotifers.</title>
        <authorList>
            <person name="Franch-Gras L."/>
            <person name="Hahn C."/>
            <person name="Garcia-Roger E.M."/>
            <person name="Carmona M.J."/>
            <person name="Serra M."/>
            <person name="Gomez A."/>
        </authorList>
    </citation>
    <scope>NUCLEOTIDE SEQUENCE [LARGE SCALE GENOMIC DNA]</scope>
    <source>
        <strain evidence="2">HYR1</strain>
    </source>
</reference>
<protein>
    <submittedName>
        <fullName evidence="2">Uncharacterized protein</fullName>
    </submittedName>
</protein>
<comment type="caution">
    <text evidence="2">The sequence shown here is derived from an EMBL/GenBank/DDBJ whole genome shotgun (WGS) entry which is preliminary data.</text>
</comment>
<evidence type="ECO:0000313" key="3">
    <source>
        <dbReference type="Proteomes" id="UP000276133"/>
    </source>
</evidence>
<evidence type="ECO:0000313" key="2">
    <source>
        <dbReference type="EMBL" id="RNA19834.1"/>
    </source>
</evidence>
<proteinExistence type="predicted"/>
<organism evidence="2 3">
    <name type="scientific">Brachionus plicatilis</name>
    <name type="common">Marine rotifer</name>
    <name type="synonym">Brachionus muelleri</name>
    <dbReference type="NCBI Taxonomy" id="10195"/>
    <lineage>
        <taxon>Eukaryota</taxon>
        <taxon>Metazoa</taxon>
        <taxon>Spiralia</taxon>
        <taxon>Gnathifera</taxon>
        <taxon>Rotifera</taxon>
        <taxon>Eurotatoria</taxon>
        <taxon>Monogononta</taxon>
        <taxon>Pseudotrocha</taxon>
        <taxon>Ploima</taxon>
        <taxon>Brachionidae</taxon>
        <taxon>Brachionus</taxon>
    </lineage>
</organism>
<accession>A0A3M7R8U0</accession>
<gene>
    <name evidence="2" type="ORF">BpHYR1_052076</name>
</gene>
<dbReference type="Proteomes" id="UP000276133">
    <property type="component" value="Unassembled WGS sequence"/>
</dbReference>